<accession>A0ABS5S5B0</accession>
<dbReference type="EMBL" id="JAHCTB010000002">
    <property type="protein sequence ID" value="MBT0607605.1"/>
    <property type="molecule type" value="Genomic_DNA"/>
</dbReference>
<dbReference type="SUPFAM" id="SSF52113">
    <property type="entry name" value="BRCT domain"/>
    <property type="match status" value="1"/>
</dbReference>
<dbReference type="PROSITE" id="PS50172">
    <property type="entry name" value="BRCT"/>
    <property type="match status" value="1"/>
</dbReference>
<dbReference type="Gene3D" id="3.40.50.10190">
    <property type="entry name" value="BRCT domain"/>
    <property type="match status" value="1"/>
</dbReference>
<dbReference type="InterPro" id="IPR001357">
    <property type="entry name" value="BRCT_dom"/>
</dbReference>
<feature type="domain" description="BRCT" evidence="1">
    <location>
        <begin position="244"/>
        <end position="341"/>
    </location>
</feature>
<name>A0ABS5S5B0_9FLAO</name>
<gene>
    <name evidence="2" type="ORF">KIV10_05370</name>
</gene>
<comment type="caution">
    <text evidence="2">The sequence shown here is derived from an EMBL/GenBank/DDBJ whole genome shotgun (WGS) entry which is preliminary data.</text>
</comment>
<sequence length="341" mass="39156">MGFFDFLFGKKKIAKSNQNSYSQKQQSASEMMAEAMAGGVNFKSHNDYSGYTEKSETEKAINTLRGILKGIDIDNEVNQEELQELFNWCSINKHLSRREPIKDFCINIQSVRNRGDTNELIKDLSWAVENYSDDNPYYKDFTVDIQILQGICHGILADGKINNEEVLGLQKWLDNNSQLEDYYPYYELREIIYEVLRDGVIDENEKLILKAHFKQFSNIAIKENIDSLNKEISGIKIKGYCALNPQIYIDGRKFCATGDFSRKSKEEFYSIIDDLGGVTANHMTNTTNYLIVGGKGSAAWCFSCYGRKVERAISMRNRGFDIQIVTEEDIWNFIDNQKAIN</sequence>
<dbReference type="InterPro" id="IPR036420">
    <property type="entry name" value="BRCT_dom_sf"/>
</dbReference>
<reference evidence="2 3" key="1">
    <citation type="submission" date="2021-05" db="EMBL/GenBank/DDBJ databases">
        <title>Aequorivita echinoideorum JCM 30378 genome.</title>
        <authorList>
            <person name="Zhang H."/>
            <person name="Li C."/>
        </authorList>
    </citation>
    <scope>NUCLEOTIDE SEQUENCE [LARGE SCALE GENOMIC DNA]</scope>
    <source>
        <strain evidence="2 3">JCM30378</strain>
    </source>
</reference>
<evidence type="ECO:0000313" key="2">
    <source>
        <dbReference type="EMBL" id="MBT0607605.1"/>
    </source>
</evidence>
<organism evidence="2 3">
    <name type="scientific">Aequorivita echinoideorum</name>
    <dbReference type="NCBI Taxonomy" id="1549647"/>
    <lineage>
        <taxon>Bacteria</taxon>
        <taxon>Pseudomonadati</taxon>
        <taxon>Bacteroidota</taxon>
        <taxon>Flavobacteriia</taxon>
        <taxon>Flavobacteriales</taxon>
        <taxon>Flavobacteriaceae</taxon>
        <taxon>Aequorivita</taxon>
    </lineage>
</organism>
<keyword evidence="3" id="KW-1185">Reference proteome</keyword>
<dbReference type="Proteomes" id="UP001297092">
    <property type="component" value="Unassembled WGS sequence"/>
</dbReference>
<dbReference type="CDD" id="cd17748">
    <property type="entry name" value="BRCT_DNA_ligase_like"/>
    <property type="match status" value="1"/>
</dbReference>
<evidence type="ECO:0000313" key="3">
    <source>
        <dbReference type="Proteomes" id="UP001297092"/>
    </source>
</evidence>
<dbReference type="RefSeq" id="WP_214112462.1">
    <property type="nucleotide sequence ID" value="NZ_JAHCTB010000002.1"/>
</dbReference>
<evidence type="ECO:0000259" key="1">
    <source>
        <dbReference type="PROSITE" id="PS50172"/>
    </source>
</evidence>
<protein>
    <submittedName>
        <fullName evidence="2">BRCT domain-containing protein</fullName>
    </submittedName>
</protein>
<proteinExistence type="predicted"/>